<keyword evidence="5" id="KW-1185">Reference proteome</keyword>
<comment type="subcellular location">
    <subcellularLocation>
        <location evidence="1 3">Nucleus</location>
    </subcellularLocation>
</comment>
<evidence type="ECO:0000256" key="3">
    <source>
        <dbReference type="PROSITE-ProRule" id="PRU00810"/>
    </source>
</evidence>
<dbReference type="VEuPathDB" id="FungiDB:CCM_07883"/>
<dbReference type="InterPro" id="IPR036600">
    <property type="entry name" value="PAH_sf"/>
</dbReference>
<dbReference type="AlphaFoldDB" id="G3JP21"/>
<dbReference type="HOGENOM" id="CLU_2386069_0_0_1"/>
<dbReference type="GO" id="GO:0006355">
    <property type="term" value="P:regulation of DNA-templated transcription"/>
    <property type="evidence" value="ECO:0007669"/>
    <property type="project" value="InterPro"/>
</dbReference>
<dbReference type="Proteomes" id="UP000001610">
    <property type="component" value="Unassembled WGS sequence"/>
</dbReference>
<dbReference type="PROSITE" id="PS51477">
    <property type="entry name" value="PAH"/>
    <property type="match status" value="1"/>
</dbReference>
<keyword evidence="2 3" id="KW-0539">Nucleus</keyword>
<reference evidence="4 5" key="1">
    <citation type="journal article" date="2011" name="Genome Biol.">
        <title>Genome sequence of the insect pathogenic fungus Cordyceps militaris, a valued traditional Chinese medicine.</title>
        <authorList>
            <person name="Zheng P."/>
            <person name="Xia Y."/>
            <person name="Xiao G."/>
            <person name="Xiong C."/>
            <person name="Hu X."/>
            <person name="Zhang S."/>
            <person name="Zheng H."/>
            <person name="Huang Y."/>
            <person name="Zhou Y."/>
            <person name="Wang S."/>
            <person name="Zhao G.P."/>
            <person name="Liu X."/>
            <person name="St Leger R.J."/>
            <person name="Wang C."/>
        </authorList>
    </citation>
    <scope>NUCLEOTIDE SEQUENCE [LARGE SCALE GENOMIC DNA]</scope>
    <source>
        <strain evidence="4 5">CM01</strain>
    </source>
</reference>
<dbReference type="SUPFAM" id="SSF47762">
    <property type="entry name" value="PAH2 domain"/>
    <property type="match status" value="1"/>
</dbReference>
<dbReference type="InterPro" id="IPR003822">
    <property type="entry name" value="PAH"/>
</dbReference>
<evidence type="ECO:0000313" key="4">
    <source>
        <dbReference type="EMBL" id="EGX89631.1"/>
    </source>
</evidence>
<evidence type="ECO:0000256" key="2">
    <source>
        <dbReference type="ARBA" id="ARBA00023242"/>
    </source>
</evidence>
<dbReference type="Pfam" id="PF02671">
    <property type="entry name" value="PAH"/>
    <property type="match status" value="1"/>
</dbReference>
<gene>
    <name evidence="4" type="ORF">CCM_07883</name>
</gene>
<proteinExistence type="predicted"/>
<name>G3JP21_CORMM</name>
<dbReference type="Gene3D" id="1.20.1160.11">
    <property type="entry name" value="Paired amphipathic helix"/>
    <property type="match status" value="1"/>
</dbReference>
<evidence type="ECO:0000256" key="1">
    <source>
        <dbReference type="ARBA" id="ARBA00004123"/>
    </source>
</evidence>
<dbReference type="EMBL" id="JH126404">
    <property type="protein sequence ID" value="EGX89631.1"/>
    <property type="molecule type" value="Genomic_DNA"/>
</dbReference>
<dbReference type="KEGG" id="cmt:CCM_07883"/>
<evidence type="ECO:0000313" key="5">
    <source>
        <dbReference type="Proteomes" id="UP000001610"/>
    </source>
</evidence>
<sequence length="94" mass="10524">MEKQLAEETPGPGFDPAALNGPLSFVLDVQKRLESQPETYQSFLASFQEYQKALASPDASKDKHLAALRTKVVSLLQDHPDLSKEFEQYFAPNK</sequence>
<accession>G3JP21</accession>
<dbReference type="InParanoid" id="G3JP21"/>
<dbReference type="GeneID" id="18169893"/>
<organism evidence="4 5">
    <name type="scientific">Cordyceps militaris (strain CM01)</name>
    <name type="common">Caterpillar fungus</name>
    <dbReference type="NCBI Taxonomy" id="983644"/>
    <lineage>
        <taxon>Eukaryota</taxon>
        <taxon>Fungi</taxon>
        <taxon>Dikarya</taxon>
        <taxon>Ascomycota</taxon>
        <taxon>Pezizomycotina</taxon>
        <taxon>Sordariomycetes</taxon>
        <taxon>Hypocreomycetidae</taxon>
        <taxon>Hypocreales</taxon>
        <taxon>Cordycipitaceae</taxon>
        <taxon>Cordyceps</taxon>
    </lineage>
</organism>
<protein>
    <submittedName>
        <fullName evidence="4">Paired amphipathic helix</fullName>
    </submittedName>
</protein>
<dbReference type="RefSeq" id="XP_006673086.1">
    <property type="nucleotide sequence ID" value="XM_006673023.1"/>
</dbReference>
<dbReference type="GO" id="GO:0005634">
    <property type="term" value="C:nucleus"/>
    <property type="evidence" value="ECO:0007669"/>
    <property type="project" value="UniProtKB-SubCell"/>
</dbReference>